<dbReference type="VEuPathDB" id="TrichDB:TVAG_354520"/>
<dbReference type="KEGG" id="tva:4742169"/>
<dbReference type="PANTHER" id="PTHR36929">
    <property type="entry name" value="ATTACHMENT SUBUNIT, PUTATIVE-RELATED"/>
    <property type="match status" value="1"/>
</dbReference>
<proteinExistence type="predicted"/>
<dbReference type="PANTHER" id="PTHR36929:SF5">
    <property type="entry name" value="BLR6751 PROTEIN"/>
    <property type="match status" value="1"/>
</dbReference>
<feature type="compositionally biased region" description="Polar residues" evidence="1">
    <location>
        <begin position="38"/>
        <end position="50"/>
    </location>
</feature>
<accession>A2GE81</accession>
<reference evidence="2" key="2">
    <citation type="journal article" date="2007" name="Science">
        <title>Draft genome sequence of the sexually transmitted pathogen Trichomonas vaginalis.</title>
        <authorList>
            <person name="Carlton J.M."/>
            <person name="Hirt R.P."/>
            <person name="Silva J.C."/>
            <person name="Delcher A.L."/>
            <person name="Schatz M."/>
            <person name="Zhao Q."/>
            <person name="Wortman J.R."/>
            <person name="Bidwell S.L."/>
            <person name="Alsmark U.C.M."/>
            <person name="Besteiro S."/>
            <person name="Sicheritz-Ponten T."/>
            <person name="Noel C.J."/>
            <person name="Dacks J.B."/>
            <person name="Foster P.G."/>
            <person name="Simillion C."/>
            <person name="Van de Peer Y."/>
            <person name="Miranda-Saavedra D."/>
            <person name="Barton G.J."/>
            <person name="Westrop G.D."/>
            <person name="Mueller S."/>
            <person name="Dessi D."/>
            <person name="Fiori P.L."/>
            <person name="Ren Q."/>
            <person name="Paulsen I."/>
            <person name="Zhang H."/>
            <person name="Bastida-Corcuera F.D."/>
            <person name="Simoes-Barbosa A."/>
            <person name="Brown M.T."/>
            <person name="Hayes R.D."/>
            <person name="Mukherjee M."/>
            <person name="Okumura C.Y."/>
            <person name="Schneider R."/>
            <person name="Smith A.J."/>
            <person name="Vanacova S."/>
            <person name="Villalvazo M."/>
            <person name="Haas B.J."/>
            <person name="Pertea M."/>
            <person name="Feldblyum T.V."/>
            <person name="Utterback T.R."/>
            <person name="Shu C.L."/>
            <person name="Osoegawa K."/>
            <person name="de Jong P.J."/>
            <person name="Hrdy I."/>
            <person name="Horvathova L."/>
            <person name="Zubacova Z."/>
            <person name="Dolezal P."/>
            <person name="Malik S.B."/>
            <person name="Logsdon J.M. Jr."/>
            <person name="Henze K."/>
            <person name="Gupta A."/>
            <person name="Wang C.C."/>
            <person name="Dunne R.L."/>
            <person name="Upcroft J.A."/>
            <person name="Upcroft P."/>
            <person name="White O."/>
            <person name="Salzberg S.L."/>
            <person name="Tang P."/>
            <person name="Chiu C.-H."/>
            <person name="Lee Y.-S."/>
            <person name="Embley T.M."/>
            <person name="Coombs G.H."/>
            <person name="Mottram J.C."/>
            <person name="Tachezy J."/>
            <person name="Fraser-Liggett C.M."/>
            <person name="Johnson P.J."/>
        </authorList>
    </citation>
    <scope>NUCLEOTIDE SEQUENCE [LARGE SCALE GENOMIC DNA]</scope>
    <source>
        <strain evidence="2">G3</strain>
    </source>
</reference>
<dbReference type="InParanoid" id="A2GE81"/>
<reference evidence="2" key="1">
    <citation type="submission" date="2006-10" db="EMBL/GenBank/DDBJ databases">
        <authorList>
            <person name="Amadeo P."/>
            <person name="Zhao Q."/>
            <person name="Wortman J."/>
            <person name="Fraser-Liggett C."/>
            <person name="Carlton J."/>
        </authorList>
    </citation>
    <scope>NUCLEOTIDE SEQUENCE</scope>
    <source>
        <strain evidence="2">G3</strain>
    </source>
</reference>
<feature type="region of interest" description="Disordered" evidence="1">
    <location>
        <begin position="38"/>
        <end position="63"/>
    </location>
</feature>
<organism evidence="2 3">
    <name type="scientific">Trichomonas vaginalis (strain ATCC PRA-98 / G3)</name>
    <dbReference type="NCBI Taxonomy" id="412133"/>
    <lineage>
        <taxon>Eukaryota</taxon>
        <taxon>Metamonada</taxon>
        <taxon>Parabasalia</taxon>
        <taxon>Trichomonadida</taxon>
        <taxon>Trichomonadidae</taxon>
        <taxon>Trichomonas</taxon>
    </lineage>
</organism>
<gene>
    <name evidence="2" type="ORF">TVAG_354520</name>
</gene>
<feature type="compositionally biased region" description="Acidic residues" evidence="1">
    <location>
        <begin position="479"/>
        <end position="499"/>
    </location>
</feature>
<dbReference type="EMBL" id="DS115312">
    <property type="protein sequence ID" value="EAX84534.1"/>
    <property type="molecule type" value="Genomic_DNA"/>
</dbReference>
<sequence>MEDHSSSMTDNSLQKLFKGQTLISSYFTSMSKEVTQVSVQSDSNQTQIEAQIQPKETAEVEQTTEAQVVSVQSDSNQTQIEAQIQPKETAEVEQTTEAQVVSVQSDSNQTQIEAQIQPKETAEVEQTTEAQVVSVQSDSNQTQIEAQIQPKETAEVEQTTEAQVVSVQSDSNQTQIEAQIQPKETAEVEQTTEAQVVSVQSDSNQTQIEAQIQPKETAEVEQTTEAQVVSVQSDSNQTQIEAQIQLKTYTPTEPEGVFSFSTTEARYRRLIADYPNNLSLTDNNDYDRYFKSIIKPVETLENKVQNPTVMVDFFLSNLPYVSTMISLQAIDEFILCCEPNLREQLYETLKDFRPYPLTYNWKEDENKHGSFSWNLSIVAPAGVAAHPFEIYPKLHYENNMHIITTAALDIIERIPDGEEVSIISVQANRVAMPLTVCKFTHSSRQFYQNLEFVFTGTAKMLLKKPEQTKITIFLSGYCEDEDNSDEEEEEEETSEDSDDIQFISIRKKH</sequence>
<keyword evidence="3" id="KW-1185">Reference proteome</keyword>
<evidence type="ECO:0000313" key="3">
    <source>
        <dbReference type="Proteomes" id="UP000001542"/>
    </source>
</evidence>
<dbReference type="AlphaFoldDB" id="A2GE81"/>
<name>A2GE81_TRIV3</name>
<dbReference type="STRING" id="5722.A2GE81"/>
<protein>
    <submittedName>
        <fullName evidence="2">Uncharacterized protein</fullName>
    </submittedName>
</protein>
<dbReference type="RefSeq" id="XP_001297464.1">
    <property type="nucleotide sequence ID" value="XM_001297463.1"/>
</dbReference>
<evidence type="ECO:0000313" key="2">
    <source>
        <dbReference type="EMBL" id="EAX84534.1"/>
    </source>
</evidence>
<dbReference type="VEuPathDB" id="TrichDB:TVAGG3_0086860"/>
<feature type="region of interest" description="Disordered" evidence="1">
    <location>
        <begin position="131"/>
        <end position="155"/>
    </location>
</feature>
<feature type="region of interest" description="Disordered" evidence="1">
    <location>
        <begin position="479"/>
        <end position="500"/>
    </location>
</feature>
<evidence type="ECO:0000256" key="1">
    <source>
        <dbReference type="SAM" id="MobiDB-lite"/>
    </source>
</evidence>
<dbReference type="Proteomes" id="UP000001542">
    <property type="component" value="Unassembled WGS sequence"/>
</dbReference>